<dbReference type="InterPro" id="IPR014710">
    <property type="entry name" value="RmlC-like_jellyroll"/>
</dbReference>
<gene>
    <name evidence="1" type="ORF">K1X13_17480</name>
</gene>
<dbReference type="SUPFAM" id="SSF51182">
    <property type="entry name" value="RmlC-like cupins"/>
    <property type="match status" value="1"/>
</dbReference>
<reference evidence="1 2" key="1">
    <citation type="submission" date="2021-08" db="EMBL/GenBank/DDBJ databases">
        <title>Nocardioides bacterium WL0053 sp. nov., isolated from the sediment.</title>
        <authorList>
            <person name="Wang L."/>
            <person name="Zhang D."/>
            <person name="Zhang A."/>
        </authorList>
    </citation>
    <scope>NUCLEOTIDE SEQUENCE [LARGE SCALE GENOMIC DNA]</scope>
    <source>
        <strain evidence="1 2">WL0053</strain>
    </source>
</reference>
<keyword evidence="2" id="KW-1185">Reference proteome</keyword>
<comment type="caution">
    <text evidence="1">The sequence shown here is derived from an EMBL/GenBank/DDBJ whole genome shotgun (WGS) entry which is preliminary data.</text>
</comment>
<accession>A0ABS7RQ69</accession>
<dbReference type="RefSeq" id="WP_221026424.1">
    <property type="nucleotide sequence ID" value="NZ_JAIEZQ010000003.1"/>
</dbReference>
<proteinExistence type="predicted"/>
<evidence type="ECO:0000313" key="2">
    <source>
        <dbReference type="Proteomes" id="UP000754710"/>
    </source>
</evidence>
<sequence length="121" mass="13128">MTGIEIKGFASPEEKRPFVDNGEALVVTLGGRTIMKGTFEPGWHWKEHLGPIAGTESCQSTHLLYVLSGRMAVRMDDGTEGECGPDDTVRIDPGHDAWVVGDSPCVVVDFGITPTYAQHQD</sequence>
<dbReference type="CDD" id="cd06990">
    <property type="entry name" value="cupin_DUF861"/>
    <property type="match status" value="1"/>
</dbReference>
<dbReference type="Gene3D" id="2.60.120.10">
    <property type="entry name" value="Jelly Rolls"/>
    <property type="match status" value="1"/>
</dbReference>
<dbReference type="Proteomes" id="UP000754710">
    <property type="component" value="Unassembled WGS sequence"/>
</dbReference>
<organism evidence="1 2">
    <name type="scientific">Nocardioides jiangsuensis</name>
    <dbReference type="NCBI Taxonomy" id="2866161"/>
    <lineage>
        <taxon>Bacteria</taxon>
        <taxon>Bacillati</taxon>
        <taxon>Actinomycetota</taxon>
        <taxon>Actinomycetes</taxon>
        <taxon>Propionibacteriales</taxon>
        <taxon>Nocardioidaceae</taxon>
        <taxon>Nocardioides</taxon>
    </lineage>
</organism>
<name>A0ABS7RQ69_9ACTN</name>
<dbReference type="InterPro" id="IPR011051">
    <property type="entry name" value="RmlC_Cupin_sf"/>
</dbReference>
<dbReference type="EMBL" id="JAIEZQ010000003">
    <property type="protein sequence ID" value="MBY9076629.1"/>
    <property type="molecule type" value="Genomic_DNA"/>
</dbReference>
<evidence type="ECO:0000313" key="1">
    <source>
        <dbReference type="EMBL" id="MBY9076629.1"/>
    </source>
</evidence>
<protein>
    <submittedName>
        <fullName evidence="1">Cupin domain-containing protein</fullName>
    </submittedName>
</protein>